<evidence type="ECO:0000313" key="3">
    <source>
        <dbReference type="Proteomes" id="UP000075884"/>
    </source>
</evidence>
<reference evidence="3" key="1">
    <citation type="submission" date="2013-03" db="EMBL/GenBank/DDBJ databases">
        <title>The Genome Sequence of Anopheles dirus WRAIR2.</title>
        <authorList>
            <consortium name="The Broad Institute Genomics Platform"/>
            <person name="Neafsey D.E."/>
            <person name="Walton C."/>
            <person name="Walker B."/>
            <person name="Young S.K."/>
            <person name="Zeng Q."/>
            <person name="Gargeya S."/>
            <person name="Fitzgerald M."/>
            <person name="Haas B."/>
            <person name="Abouelleil A."/>
            <person name="Allen A.W."/>
            <person name="Alvarado L."/>
            <person name="Arachchi H.M."/>
            <person name="Berlin A.M."/>
            <person name="Chapman S.B."/>
            <person name="Gainer-Dewar J."/>
            <person name="Goldberg J."/>
            <person name="Griggs A."/>
            <person name="Gujja S."/>
            <person name="Hansen M."/>
            <person name="Howarth C."/>
            <person name="Imamovic A."/>
            <person name="Ireland A."/>
            <person name="Larimer J."/>
            <person name="McCowan C."/>
            <person name="Murphy C."/>
            <person name="Pearson M."/>
            <person name="Poon T.W."/>
            <person name="Priest M."/>
            <person name="Roberts A."/>
            <person name="Saif S."/>
            <person name="Shea T."/>
            <person name="Sisk P."/>
            <person name="Sykes S."/>
            <person name="Wortman J."/>
            <person name="Nusbaum C."/>
            <person name="Birren B."/>
        </authorList>
    </citation>
    <scope>NUCLEOTIDE SEQUENCE [LARGE SCALE GENOMIC DNA]</scope>
    <source>
        <strain evidence="3">WRAIR2</strain>
    </source>
</reference>
<evidence type="ECO:0000256" key="1">
    <source>
        <dbReference type="SAM" id="MobiDB-lite"/>
    </source>
</evidence>
<sequence>MCGKRNIPKPTTDNKNKKTWGQRLKLSKATPDAEKQNGAPVTGADSAGATTLIPFGARGGYDPALDFAGNGPTSLASATAASGAATQLATMKYADTWVYGTVRGMPPPLAMSHHPHHHHHHPHLQAMYCPPPPPPEVAVLICCCPEYLTGTKREIKKASVCKKCKGSRLPLAPIGGTVRLTSGASYLAPAPIRTSAGTVKLAATYGKKSRPSILGNGNPDPYDFMRRSRLTQPVESGAGGGGSKSVKSSLKEKLRGGRAKSTSPSRGRSGSTSGGGKRGSAARSPSPSLSKGGSRVGGRKVDSFQDCWVGEPERDAELLEELAPASSTAPNRKSILRCDVNPYDLISLSGLGGGGGSGAGMLNEFAPDAGDEFDLHSQKYENILDTLYANRYNPPASSIAAINGQRIKLFDDTVSGAPVYDDVDEFVYDPVEVQLAEVSAAGDSTPPASGTPERPPRTKKQEPTKEDDSRSLPSSPISADPAVAAHSAIKSILKRPSSMPAGTASLPGEKDATGQPGYDTIRLNHTLVQRLAKLTTNGGTAEEASNSFGKSGTISARHLTDKRNSGSQFYLPTPFPVVAISTGSPDSLASPAGMGDGPQSTTSASGRKKVHFLVENEVIHDDDRLFAQMLFTGVTPALETPMDASGGGGSAEAQHNGSDGRNTTKQQEPTSNGPTPAVLDEQPAKVILLPAPTKSANGTNEVSKSKHS</sequence>
<dbReference type="Proteomes" id="UP000075884">
    <property type="component" value="Unassembled WGS sequence"/>
</dbReference>
<feature type="compositionally biased region" description="Polar residues" evidence="1">
    <location>
        <begin position="653"/>
        <end position="674"/>
    </location>
</feature>
<dbReference type="EnsemblMetazoa" id="ADIR007605-RA">
    <property type="protein sequence ID" value="ADIR007605-PA"/>
    <property type="gene ID" value="ADIR007605"/>
</dbReference>
<proteinExistence type="predicted"/>
<feature type="region of interest" description="Disordered" evidence="1">
    <location>
        <begin position="232"/>
        <end position="298"/>
    </location>
</feature>
<feature type="region of interest" description="Disordered" evidence="1">
    <location>
        <begin position="1"/>
        <end position="48"/>
    </location>
</feature>
<protein>
    <submittedName>
        <fullName evidence="2">Uncharacterized protein</fullName>
    </submittedName>
</protein>
<feature type="region of interest" description="Disordered" evidence="1">
    <location>
        <begin position="638"/>
        <end position="708"/>
    </location>
</feature>
<name>A0A182NIY0_9DIPT</name>
<feature type="compositionally biased region" description="Basic and acidic residues" evidence="1">
    <location>
        <begin position="454"/>
        <end position="470"/>
    </location>
</feature>
<feature type="region of interest" description="Disordered" evidence="1">
    <location>
        <begin position="438"/>
        <end position="516"/>
    </location>
</feature>
<keyword evidence="3" id="KW-1185">Reference proteome</keyword>
<evidence type="ECO:0000313" key="2">
    <source>
        <dbReference type="EnsemblMetazoa" id="ADIR007605-PA"/>
    </source>
</evidence>
<feature type="region of interest" description="Disordered" evidence="1">
    <location>
        <begin position="586"/>
        <end position="607"/>
    </location>
</feature>
<dbReference type="VEuPathDB" id="VectorBase:ADIR007605"/>
<dbReference type="AlphaFoldDB" id="A0A182NIY0"/>
<dbReference type="STRING" id="7168.A0A182NIY0"/>
<organism evidence="2 3">
    <name type="scientific">Anopheles dirus</name>
    <dbReference type="NCBI Taxonomy" id="7168"/>
    <lineage>
        <taxon>Eukaryota</taxon>
        <taxon>Metazoa</taxon>
        <taxon>Ecdysozoa</taxon>
        <taxon>Arthropoda</taxon>
        <taxon>Hexapoda</taxon>
        <taxon>Insecta</taxon>
        <taxon>Pterygota</taxon>
        <taxon>Neoptera</taxon>
        <taxon>Endopterygota</taxon>
        <taxon>Diptera</taxon>
        <taxon>Nematocera</taxon>
        <taxon>Culicoidea</taxon>
        <taxon>Culicidae</taxon>
        <taxon>Anophelinae</taxon>
        <taxon>Anopheles</taxon>
    </lineage>
</organism>
<reference evidence="2" key="2">
    <citation type="submission" date="2020-05" db="UniProtKB">
        <authorList>
            <consortium name="EnsemblMetazoa"/>
        </authorList>
    </citation>
    <scope>IDENTIFICATION</scope>
    <source>
        <strain evidence="2">WRAIR2</strain>
    </source>
</reference>
<accession>A0A182NIY0</accession>
<feature type="compositionally biased region" description="Low complexity" evidence="1">
    <location>
        <begin position="260"/>
        <end position="271"/>
    </location>
</feature>